<dbReference type="InterPro" id="IPR051792">
    <property type="entry name" value="GGT_bact"/>
</dbReference>
<dbReference type="InterPro" id="IPR043137">
    <property type="entry name" value="GGT_ssub_C"/>
</dbReference>
<gene>
    <name evidence="5" type="ORF">FA740_06595</name>
</gene>
<comment type="similarity">
    <text evidence="1">Belongs to the gamma-glutamyltransferase family.</text>
</comment>
<evidence type="ECO:0000256" key="2">
    <source>
        <dbReference type="ARBA" id="ARBA00022679"/>
    </source>
</evidence>
<keyword evidence="2 5" id="KW-0808">Transferase</keyword>
<evidence type="ECO:0000256" key="1">
    <source>
        <dbReference type="ARBA" id="ARBA00009381"/>
    </source>
</evidence>
<keyword evidence="6" id="KW-1185">Reference proteome</keyword>
<dbReference type="AlphaFoldDB" id="A0A4U0QVL6"/>
<accession>A0A4U0QVL6</accession>
<organism evidence="5 6">
    <name type="scientific">Paracoccus hibiscisoli</name>
    <dbReference type="NCBI Taxonomy" id="2023261"/>
    <lineage>
        <taxon>Bacteria</taxon>
        <taxon>Pseudomonadati</taxon>
        <taxon>Pseudomonadota</taxon>
        <taxon>Alphaproteobacteria</taxon>
        <taxon>Rhodobacterales</taxon>
        <taxon>Paracoccaceae</taxon>
        <taxon>Paracoccus</taxon>
    </lineage>
</organism>
<evidence type="ECO:0000313" key="5">
    <source>
        <dbReference type="EMBL" id="TJZ85552.1"/>
    </source>
</evidence>
<sequence length="519" mass="54809">MTSTWEPGKAMVEGRHGMVAAQHQVAAQAGADVLAQGGNAMDAAVTTALVLSVVEPWLSGIGGGGFLLWRDGRDGSARSLDFSMMSPRGLRPEDYPLVPGRDDDWFNWPQVQGQRNLIGVHSVCVPGAVAGLSEALASHGTITWAEALAPAIAEADKGLEVDWFTALCLSIDAGNLLTDAASTRIFLPDGRAPSLAEGGGLHRLPLTEKAATLRRLAMAGARDFYDGQIARDLIADMRDLGGCMDAEDLARYRPRWGTPLRHDWAGGTVLAMPGLSGGPALLDVLAQLDDRPAAGPEARDYAAFADAIRGAYARRLTERGHAETGVDPGCTTHLSVIDAQGHAVSLTNTLLSRFGSKVTSARTGVLLNNGMMWFDPRPGTPNALAPGVQPLANMCPVLAEMPGGGVLAMGAAGGRQIMPAIAQLLAFRLRHGMDLGQALSHPRLNASDPRIRIDRRAPEQSAGLIARHHDVEVVDDILYPVQFAIPSAVERRPDGLLQGMVHPNHPWSAAVAAHPKGAS</sequence>
<dbReference type="Gene3D" id="3.60.20.40">
    <property type="match status" value="1"/>
</dbReference>
<reference evidence="5 6" key="1">
    <citation type="submission" date="2019-04" db="EMBL/GenBank/DDBJ databases">
        <authorList>
            <person name="Li J."/>
        </authorList>
    </citation>
    <scope>NUCLEOTIDE SEQUENCE [LARGE SCALE GENOMIC DNA]</scope>
    <source>
        <strain evidence="5 6">CCTCC AB2016182</strain>
    </source>
</reference>
<protein>
    <submittedName>
        <fullName evidence="5">Gamma-glutamyltransferase</fullName>
    </submittedName>
</protein>
<comment type="caution">
    <text evidence="5">The sequence shown here is derived from an EMBL/GenBank/DDBJ whole genome shotgun (WGS) entry which is preliminary data.</text>
</comment>
<dbReference type="GO" id="GO:0016740">
    <property type="term" value="F:transferase activity"/>
    <property type="evidence" value="ECO:0007669"/>
    <property type="project" value="UniProtKB-KW"/>
</dbReference>
<dbReference type="SUPFAM" id="SSF56235">
    <property type="entry name" value="N-terminal nucleophile aminohydrolases (Ntn hydrolases)"/>
    <property type="match status" value="1"/>
</dbReference>
<dbReference type="PANTHER" id="PTHR43199">
    <property type="entry name" value="GLUTATHIONE HYDROLASE"/>
    <property type="match status" value="1"/>
</dbReference>
<evidence type="ECO:0000256" key="4">
    <source>
        <dbReference type="ARBA" id="ARBA00023145"/>
    </source>
</evidence>
<dbReference type="EMBL" id="SUNH01000008">
    <property type="protein sequence ID" value="TJZ85552.1"/>
    <property type="molecule type" value="Genomic_DNA"/>
</dbReference>
<dbReference type="InterPro" id="IPR029055">
    <property type="entry name" value="Ntn_hydrolases_N"/>
</dbReference>
<evidence type="ECO:0000313" key="6">
    <source>
        <dbReference type="Proteomes" id="UP000306223"/>
    </source>
</evidence>
<keyword evidence="3" id="KW-0378">Hydrolase</keyword>
<dbReference type="Proteomes" id="UP000306223">
    <property type="component" value="Unassembled WGS sequence"/>
</dbReference>
<dbReference type="Pfam" id="PF01019">
    <property type="entry name" value="G_glu_transpept"/>
    <property type="match status" value="2"/>
</dbReference>
<evidence type="ECO:0000256" key="3">
    <source>
        <dbReference type="ARBA" id="ARBA00022801"/>
    </source>
</evidence>
<name>A0A4U0QVL6_9RHOB</name>
<dbReference type="GO" id="GO:0016787">
    <property type="term" value="F:hydrolase activity"/>
    <property type="evidence" value="ECO:0007669"/>
    <property type="project" value="UniProtKB-KW"/>
</dbReference>
<dbReference type="PANTHER" id="PTHR43199:SF1">
    <property type="entry name" value="GLUTATHIONE HYDROLASE PROENZYME"/>
    <property type="match status" value="1"/>
</dbReference>
<keyword evidence="4" id="KW-0865">Zymogen</keyword>
<dbReference type="RefSeq" id="WP_136855989.1">
    <property type="nucleotide sequence ID" value="NZ_SUNH01000008.1"/>
</dbReference>
<dbReference type="OrthoDB" id="9781342at2"/>
<dbReference type="PRINTS" id="PR01210">
    <property type="entry name" value="GGTRANSPTASE"/>
</dbReference>
<proteinExistence type="inferred from homology"/>